<gene>
    <name evidence="1" type="ORF">C4544_04205</name>
</gene>
<protein>
    <submittedName>
        <fullName evidence="1">Uncharacterized protein</fullName>
    </submittedName>
</protein>
<reference evidence="1 2" key="1">
    <citation type="journal article" date="2017" name="ISME J.">
        <title>Energy and carbon metabolisms in a deep terrestrial subsurface fluid microbial community.</title>
        <authorList>
            <person name="Momper L."/>
            <person name="Jungbluth S.P."/>
            <person name="Lee M.D."/>
            <person name="Amend J.P."/>
        </authorList>
    </citation>
    <scope>NUCLEOTIDE SEQUENCE [LARGE SCALE GENOMIC DNA]</scope>
    <source>
        <strain evidence="1">SURF_29</strain>
    </source>
</reference>
<evidence type="ECO:0000313" key="2">
    <source>
        <dbReference type="Proteomes" id="UP000285655"/>
    </source>
</evidence>
<dbReference type="EMBL" id="QZJW01000036">
    <property type="protein sequence ID" value="RJO60942.1"/>
    <property type="molecule type" value="Genomic_DNA"/>
</dbReference>
<name>A0A419DCZ7_9BACT</name>
<comment type="caution">
    <text evidence="1">The sequence shown here is derived from an EMBL/GenBank/DDBJ whole genome shotgun (WGS) entry which is preliminary data.</text>
</comment>
<organism evidence="1 2">
    <name type="scientific">candidate division WS5 bacterium</name>
    <dbReference type="NCBI Taxonomy" id="2093353"/>
    <lineage>
        <taxon>Bacteria</taxon>
        <taxon>candidate division WS5</taxon>
    </lineage>
</organism>
<proteinExistence type="predicted"/>
<sequence length="88" mass="10147">MHKKGTKIKIFTISIHCSKCSELIYRYQKEGPGSLVKCYVDRIVEDYTKGNLKCLSCGQDFARHAIMHNRPVHKIIQGKVYIKGHVKK</sequence>
<dbReference type="Proteomes" id="UP000285655">
    <property type="component" value="Unassembled WGS sequence"/>
</dbReference>
<accession>A0A419DCZ7</accession>
<evidence type="ECO:0000313" key="1">
    <source>
        <dbReference type="EMBL" id="RJO60942.1"/>
    </source>
</evidence>
<dbReference type="AlphaFoldDB" id="A0A419DCZ7"/>